<organism evidence="3 4">
    <name type="scientific">Ktedonospora formicarum</name>
    <dbReference type="NCBI Taxonomy" id="2778364"/>
    <lineage>
        <taxon>Bacteria</taxon>
        <taxon>Bacillati</taxon>
        <taxon>Chloroflexota</taxon>
        <taxon>Ktedonobacteria</taxon>
        <taxon>Ktedonobacterales</taxon>
        <taxon>Ktedonobacteraceae</taxon>
        <taxon>Ktedonospora</taxon>
    </lineage>
</organism>
<keyword evidence="1" id="KW-0472">Membrane</keyword>
<dbReference type="PANTHER" id="PTHR43646:SF3">
    <property type="entry name" value="SLR1566 PROTEIN"/>
    <property type="match status" value="1"/>
</dbReference>
<feature type="transmembrane region" description="Helical" evidence="1">
    <location>
        <begin position="257"/>
        <end position="281"/>
    </location>
</feature>
<dbReference type="GO" id="GO:0016740">
    <property type="term" value="F:transferase activity"/>
    <property type="evidence" value="ECO:0007669"/>
    <property type="project" value="UniProtKB-KW"/>
</dbReference>
<evidence type="ECO:0000313" key="4">
    <source>
        <dbReference type="Proteomes" id="UP000612362"/>
    </source>
</evidence>
<proteinExistence type="predicted"/>
<dbReference type="Proteomes" id="UP000612362">
    <property type="component" value="Unassembled WGS sequence"/>
</dbReference>
<keyword evidence="1" id="KW-1133">Transmembrane helix</keyword>
<sequence length="366" mass="41136">MRILSARDIRAISPLISYVVPARDEERGIRRCVESLLGQDYPNFEVIVVNDDSSDQTGVILRDIQTQHPHGRLLRVVEVHDLPSGWAGKPHAMHEGARVARGEWLVFSDADTCHAPQALRSAFERAQEEGVDLFSMGADQELETFWEKALIPIAYMGIGMLYPPRQVNDPTSPVAIAAGQFMLIRRSVYESIGGYAAPRLRATVLDDLDLSRVVKGQGYRVCFLDGRGLVSVRMYHNFKEVWHGWLKNAYLGNRGGFAFFLAQLFGLFNIAIAPFLLPLLLLARWRSPRKREIVGATVLEMGALLSYRFWLNRMLDLPRRYALTHPLGAAVFEGILGRSAWQVLSGKGVAWRGRTYHSVSEAAHKK</sequence>
<feature type="domain" description="Glycosyltransferase 2-like" evidence="2">
    <location>
        <begin position="17"/>
        <end position="192"/>
    </location>
</feature>
<dbReference type="PANTHER" id="PTHR43646">
    <property type="entry name" value="GLYCOSYLTRANSFERASE"/>
    <property type="match status" value="1"/>
</dbReference>
<dbReference type="SUPFAM" id="SSF53448">
    <property type="entry name" value="Nucleotide-diphospho-sugar transferases"/>
    <property type="match status" value="1"/>
</dbReference>
<keyword evidence="3" id="KW-0808">Transferase</keyword>
<dbReference type="EMBL" id="BNJF01000002">
    <property type="protein sequence ID" value="GHO46693.1"/>
    <property type="molecule type" value="Genomic_DNA"/>
</dbReference>
<keyword evidence="1" id="KW-0812">Transmembrane</keyword>
<evidence type="ECO:0000313" key="3">
    <source>
        <dbReference type="EMBL" id="GHO46693.1"/>
    </source>
</evidence>
<accession>A0A8J3MUJ6</accession>
<gene>
    <name evidence="3" type="ORF">KSX_48560</name>
</gene>
<keyword evidence="4" id="KW-1185">Reference proteome</keyword>
<dbReference type="Pfam" id="PF00535">
    <property type="entry name" value="Glycos_transf_2"/>
    <property type="match status" value="1"/>
</dbReference>
<dbReference type="AlphaFoldDB" id="A0A8J3MUJ6"/>
<evidence type="ECO:0000259" key="2">
    <source>
        <dbReference type="Pfam" id="PF00535"/>
    </source>
</evidence>
<dbReference type="CDD" id="cd06423">
    <property type="entry name" value="CESA_like"/>
    <property type="match status" value="1"/>
</dbReference>
<protein>
    <submittedName>
        <fullName evidence="3">Glycosyl transferase</fullName>
    </submittedName>
</protein>
<name>A0A8J3MUJ6_9CHLR</name>
<evidence type="ECO:0000256" key="1">
    <source>
        <dbReference type="SAM" id="Phobius"/>
    </source>
</evidence>
<dbReference type="Gene3D" id="3.90.550.10">
    <property type="entry name" value="Spore Coat Polysaccharide Biosynthesis Protein SpsA, Chain A"/>
    <property type="match status" value="1"/>
</dbReference>
<comment type="caution">
    <text evidence="3">The sequence shown here is derived from an EMBL/GenBank/DDBJ whole genome shotgun (WGS) entry which is preliminary data.</text>
</comment>
<dbReference type="InterPro" id="IPR001173">
    <property type="entry name" value="Glyco_trans_2-like"/>
</dbReference>
<dbReference type="InterPro" id="IPR029044">
    <property type="entry name" value="Nucleotide-diphossugar_trans"/>
</dbReference>
<reference evidence="3" key="1">
    <citation type="submission" date="2020-10" db="EMBL/GenBank/DDBJ databases">
        <title>Taxonomic study of unclassified bacteria belonging to the class Ktedonobacteria.</title>
        <authorList>
            <person name="Yabe S."/>
            <person name="Wang C.M."/>
            <person name="Zheng Y."/>
            <person name="Sakai Y."/>
            <person name="Cavaletti L."/>
            <person name="Monciardini P."/>
            <person name="Donadio S."/>
        </authorList>
    </citation>
    <scope>NUCLEOTIDE SEQUENCE</scope>
    <source>
        <strain evidence="3">SOSP1-1</strain>
    </source>
</reference>